<evidence type="ECO:0000259" key="1">
    <source>
        <dbReference type="Pfam" id="PF00561"/>
    </source>
</evidence>
<dbReference type="PRINTS" id="PR00111">
    <property type="entry name" value="ABHYDROLASE"/>
</dbReference>
<feature type="domain" description="AB hydrolase-1" evidence="1">
    <location>
        <begin position="65"/>
        <end position="298"/>
    </location>
</feature>
<dbReference type="GO" id="GO:0016787">
    <property type="term" value="F:hydrolase activity"/>
    <property type="evidence" value="ECO:0007669"/>
    <property type="project" value="UniProtKB-KW"/>
</dbReference>
<organism evidence="2 3">
    <name type="scientific">Parathalassolituus penaei</name>
    <dbReference type="NCBI Taxonomy" id="2997323"/>
    <lineage>
        <taxon>Bacteria</taxon>
        <taxon>Pseudomonadati</taxon>
        <taxon>Pseudomonadota</taxon>
        <taxon>Gammaproteobacteria</taxon>
        <taxon>Oceanospirillales</taxon>
        <taxon>Oceanospirillaceae</taxon>
        <taxon>Parathalassolituus</taxon>
    </lineage>
</organism>
<evidence type="ECO:0000313" key="3">
    <source>
        <dbReference type="Proteomes" id="UP001150830"/>
    </source>
</evidence>
<evidence type="ECO:0000313" key="2">
    <source>
        <dbReference type="EMBL" id="MCY0967257.1"/>
    </source>
</evidence>
<sequence>MFDPWSGNPWLFNPLTAAIDFQKRLHHEAGGLTREELRQRYEMPDSQYLELDGMNVHYRDVGEGPALLLLHGLMSSLHTWNRWTEILSQHFRVISIDLPNFGLTGAHPRGMCRHLYSDFVADFTTALGIQRCAIAGNSMGGWIGWEYTARFPQRVSQLVLLDSAGFSFVPPTFMMGMAMPGGGWVYSRSKIPREQIEQMLTDIYFDPSKISEDDIQRYYDLFMAEGNRTAAARVMRYVRDTLGFETNLLDQIKTPVLLQWGANDPWMPISHASRFMQQMPQSELKVYEHCGHLVMEEAADRSAMDCRDFLLKHNSGG</sequence>
<keyword evidence="3" id="KW-1185">Reference proteome</keyword>
<keyword evidence="2" id="KW-0378">Hydrolase</keyword>
<dbReference type="RefSeq" id="WP_283175459.1">
    <property type="nucleotide sequence ID" value="NZ_JAPNOA010000059.1"/>
</dbReference>
<proteinExistence type="predicted"/>
<protein>
    <submittedName>
        <fullName evidence="2">Alpha/beta hydrolase</fullName>
    </submittedName>
</protein>
<gene>
    <name evidence="2" type="ORF">OUO13_18925</name>
</gene>
<dbReference type="InterPro" id="IPR000073">
    <property type="entry name" value="AB_hydrolase_1"/>
</dbReference>
<dbReference type="AlphaFoldDB" id="A0A9X3EGR7"/>
<dbReference type="Pfam" id="PF00561">
    <property type="entry name" value="Abhydrolase_1"/>
    <property type="match status" value="1"/>
</dbReference>
<dbReference type="PANTHER" id="PTHR46438">
    <property type="entry name" value="ALPHA/BETA-HYDROLASES SUPERFAMILY PROTEIN"/>
    <property type="match status" value="1"/>
</dbReference>
<dbReference type="InterPro" id="IPR029058">
    <property type="entry name" value="AB_hydrolase_fold"/>
</dbReference>
<dbReference type="Gene3D" id="3.40.50.1820">
    <property type="entry name" value="alpha/beta hydrolase"/>
    <property type="match status" value="1"/>
</dbReference>
<reference evidence="2" key="1">
    <citation type="submission" date="2022-11" db="EMBL/GenBank/DDBJ databases">
        <title>Parathalassolutuus dongxingensis gen. nov., sp. nov., a novel member of family Oceanospirillaceae isolated from a coastal shrimp pond in Guangxi, China.</title>
        <authorList>
            <person name="Chen H."/>
        </authorList>
    </citation>
    <scope>NUCLEOTIDE SEQUENCE</scope>
    <source>
        <strain evidence="2">G-43</strain>
    </source>
</reference>
<name>A0A9X3EGR7_9GAMM</name>
<comment type="caution">
    <text evidence="2">The sequence shown here is derived from an EMBL/GenBank/DDBJ whole genome shotgun (WGS) entry which is preliminary data.</text>
</comment>
<dbReference type="Proteomes" id="UP001150830">
    <property type="component" value="Unassembled WGS sequence"/>
</dbReference>
<dbReference type="SUPFAM" id="SSF53474">
    <property type="entry name" value="alpha/beta-Hydrolases"/>
    <property type="match status" value="1"/>
</dbReference>
<accession>A0A9X3EGR7</accession>
<dbReference type="PANTHER" id="PTHR46438:SF11">
    <property type="entry name" value="LIPASE-RELATED"/>
    <property type="match status" value="1"/>
</dbReference>
<dbReference type="EMBL" id="JAPNOA010000059">
    <property type="protein sequence ID" value="MCY0967257.1"/>
    <property type="molecule type" value="Genomic_DNA"/>
</dbReference>